<accession>A0A0P0N1P2</accession>
<gene>
    <name evidence="8" type="ORF">Pdsh_07290</name>
    <name evidence="7" type="ORF">Pyrde_0148</name>
</gene>
<protein>
    <recommendedName>
        <fullName evidence="6">Peptidase S54 rhomboid domain-containing protein</fullName>
    </recommendedName>
</protein>
<evidence type="ECO:0000313" key="10">
    <source>
        <dbReference type="Proteomes" id="UP000196694"/>
    </source>
</evidence>
<feature type="transmembrane region" description="Helical" evidence="5">
    <location>
        <begin position="127"/>
        <end position="148"/>
    </location>
</feature>
<dbReference type="PANTHER" id="PTHR43066:SF11">
    <property type="entry name" value="PEPTIDASE S54 RHOMBOID DOMAIN-CONTAINING PROTEIN"/>
    <property type="match status" value="1"/>
</dbReference>
<name>A0A0P0N1P2_9CREN</name>
<proteinExistence type="predicted"/>
<evidence type="ECO:0000313" key="8">
    <source>
        <dbReference type="EMBL" id="OWJ54283.1"/>
    </source>
</evidence>
<feature type="domain" description="Peptidase S54 rhomboid" evidence="6">
    <location>
        <begin position="88"/>
        <end position="241"/>
    </location>
</feature>
<keyword evidence="4 5" id="KW-0472">Membrane</keyword>
<dbReference type="InterPro" id="IPR035952">
    <property type="entry name" value="Rhomboid-like_sf"/>
</dbReference>
<feature type="transmembrane region" description="Helical" evidence="5">
    <location>
        <begin position="71"/>
        <end position="89"/>
    </location>
</feature>
<organism evidence="7 9">
    <name type="scientific">Pyrodictium delaneyi</name>
    <dbReference type="NCBI Taxonomy" id="1273541"/>
    <lineage>
        <taxon>Archaea</taxon>
        <taxon>Thermoproteota</taxon>
        <taxon>Thermoprotei</taxon>
        <taxon>Desulfurococcales</taxon>
        <taxon>Pyrodictiaceae</taxon>
        <taxon>Pyrodictium</taxon>
    </lineage>
</organism>
<dbReference type="FunFam" id="1.20.1540.10:FF:000027">
    <property type="entry name" value="Rhomboid family intramembrane serine protease"/>
    <property type="match status" value="1"/>
</dbReference>
<dbReference type="EMBL" id="CP013011">
    <property type="protein sequence ID" value="ALL00198.1"/>
    <property type="molecule type" value="Genomic_DNA"/>
</dbReference>
<dbReference type="SUPFAM" id="SSF144091">
    <property type="entry name" value="Rhomboid-like"/>
    <property type="match status" value="1"/>
</dbReference>
<feature type="transmembrane region" description="Helical" evidence="5">
    <location>
        <begin position="154"/>
        <end position="175"/>
    </location>
</feature>
<reference evidence="7 9" key="1">
    <citation type="submission" date="2015-10" db="EMBL/GenBank/DDBJ databases">
        <title>Complete genome sequence of hyperthermophilic archaeon Pyrodictium delaneyi Su06.</title>
        <authorList>
            <person name="Jung J.-H."/>
            <person name="Lin J."/>
            <person name="Holden J.F."/>
            <person name="Park C.-S."/>
        </authorList>
    </citation>
    <scope>NUCLEOTIDE SEQUENCE [LARGE SCALE GENOMIC DNA]</scope>
    <source>
        <strain evidence="7 9">Su06</strain>
    </source>
</reference>
<feature type="transmembrane region" description="Helical" evidence="5">
    <location>
        <begin position="220"/>
        <end position="241"/>
    </location>
</feature>
<dbReference type="Gene3D" id="1.20.1540.10">
    <property type="entry name" value="Rhomboid-like"/>
    <property type="match status" value="1"/>
</dbReference>
<keyword evidence="3 5" id="KW-1133">Transmembrane helix</keyword>
<dbReference type="RefSeq" id="WP_055407373.1">
    <property type="nucleotide sequence ID" value="NZ_CP013011.1"/>
</dbReference>
<feature type="transmembrane region" description="Helical" evidence="5">
    <location>
        <begin position="95"/>
        <end position="115"/>
    </location>
</feature>
<keyword evidence="10" id="KW-1185">Reference proteome</keyword>
<evidence type="ECO:0000259" key="6">
    <source>
        <dbReference type="Pfam" id="PF01694"/>
    </source>
</evidence>
<evidence type="ECO:0000256" key="4">
    <source>
        <dbReference type="ARBA" id="ARBA00023136"/>
    </source>
</evidence>
<evidence type="ECO:0000256" key="1">
    <source>
        <dbReference type="ARBA" id="ARBA00004141"/>
    </source>
</evidence>
<evidence type="ECO:0000313" key="9">
    <source>
        <dbReference type="Proteomes" id="UP000058613"/>
    </source>
</evidence>
<dbReference type="Pfam" id="PF01694">
    <property type="entry name" value="Rhomboid"/>
    <property type="match status" value="1"/>
</dbReference>
<dbReference type="EMBL" id="NCQP01000006">
    <property type="protein sequence ID" value="OWJ54283.1"/>
    <property type="molecule type" value="Genomic_DNA"/>
</dbReference>
<evidence type="ECO:0000256" key="3">
    <source>
        <dbReference type="ARBA" id="ARBA00022989"/>
    </source>
</evidence>
<evidence type="ECO:0000313" key="7">
    <source>
        <dbReference type="EMBL" id="ALL00198.1"/>
    </source>
</evidence>
<dbReference type="Proteomes" id="UP000058613">
    <property type="component" value="Chromosome"/>
</dbReference>
<dbReference type="GO" id="GO:0016020">
    <property type="term" value="C:membrane"/>
    <property type="evidence" value="ECO:0007669"/>
    <property type="project" value="UniProtKB-SubCell"/>
</dbReference>
<dbReference type="AlphaFoldDB" id="A0A0P0N1P2"/>
<comment type="subcellular location">
    <subcellularLocation>
        <location evidence="1">Membrane</location>
        <topology evidence="1">Multi-pass membrane protein</topology>
    </subcellularLocation>
</comment>
<dbReference type="Proteomes" id="UP000196694">
    <property type="component" value="Unassembled WGS sequence"/>
</dbReference>
<dbReference type="InterPro" id="IPR022764">
    <property type="entry name" value="Peptidase_S54_rhomboid_dom"/>
</dbReference>
<dbReference type="OrthoDB" id="26567at2157"/>
<reference evidence="8 10" key="2">
    <citation type="submission" date="2017-05" db="EMBL/GenBank/DDBJ databases">
        <title>The draft genome of the hyperthermophilic archaeon 'Pyrodictium delaneyi strain Hulk', an iron and nitrate reducer, reveals the capacity for sulfate reduction.</title>
        <authorList>
            <person name="Demey L.M."/>
            <person name="Miller C."/>
            <person name="Manzella M."/>
            <person name="Reguera G."/>
            <person name="Kashefi K."/>
        </authorList>
    </citation>
    <scope>NUCLEOTIDE SEQUENCE [LARGE SCALE GENOMIC DNA]</scope>
    <source>
        <strain evidence="8 10">Hulk</strain>
    </source>
</reference>
<keyword evidence="2 5" id="KW-0812">Transmembrane</keyword>
<dbReference type="GO" id="GO:0004252">
    <property type="term" value="F:serine-type endopeptidase activity"/>
    <property type="evidence" value="ECO:0007669"/>
    <property type="project" value="InterPro"/>
</dbReference>
<dbReference type="KEGG" id="pdl:Pyrde_0148"/>
<evidence type="ECO:0000256" key="2">
    <source>
        <dbReference type="ARBA" id="ARBA00022692"/>
    </source>
</evidence>
<sequence length="476" mass="53307">MEVRRGALALHATRGPRLPRFTRELPLAIEEGAPFNTMTPWITYTIIAINIFIYVITSWRAGFIASTNDWIVRLGFVPLYMLLEPVSAYKIFTAMFTHANIFHILFNMYFLYLFGRAVERTLGHTRYLVLYILSGIFAALFHTVFMFIQDPNGLAIPSVGASGAISGILGAYMMLYPGTRLVACFLLLFFPVCFELLAVYYLLFWFMIQVLEGYLSVTSTVAFFAHAGGFIAGIALLPLLVDRTRLAIMRMYASARRLFGIIVFIPEFYRRRGLSPTSKTILLALISMLLVGSTAAFIFSTTVDVKFAGYNVEWRSTGPIHRDVAFLGIAKARGTIVPLLEATETIEARVLINTLADSGLLYNPNLAGKQIVLAAPQLRESAIVVDITQFHRLKVMIRPYYFEGAYNTEGFLTNGYVEASLMAINTRENIAARLTLIALRSPQFLVESISLLSLVATLTSIYVVAYRDEEYVITPE</sequence>
<dbReference type="GeneID" id="26098474"/>
<dbReference type="STRING" id="1273541.Pyrde_0148"/>
<evidence type="ECO:0000256" key="5">
    <source>
        <dbReference type="SAM" id="Phobius"/>
    </source>
</evidence>
<feature type="transmembrane region" description="Helical" evidence="5">
    <location>
        <begin position="444"/>
        <end position="465"/>
    </location>
</feature>
<feature type="transmembrane region" description="Helical" evidence="5">
    <location>
        <begin position="41"/>
        <end position="59"/>
    </location>
</feature>
<feature type="transmembrane region" description="Helical" evidence="5">
    <location>
        <begin position="182"/>
        <end position="208"/>
    </location>
</feature>
<feature type="transmembrane region" description="Helical" evidence="5">
    <location>
        <begin position="281"/>
        <end position="299"/>
    </location>
</feature>
<dbReference type="PANTHER" id="PTHR43066">
    <property type="entry name" value="RHOMBOID-RELATED PROTEIN"/>
    <property type="match status" value="1"/>
</dbReference>